<dbReference type="PROSITE" id="PS50112">
    <property type="entry name" value="PAS"/>
    <property type="match status" value="1"/>
</dbReference>
<keyword evidence="1" id="KW-0547">Nucleotide-binding</keyword>
<dbReference type="Proteomes" id="UP001158045">
    <property type="component" value="Unassembled WGS sequence"/>
</dbReference>
<dbReference type="PROSITE" id="PS00676">
    <property type="entry name" value="SIGMA54_INTERACT_2"/>
    <property type="match status" value="1"/>
</dbReference>
<dbReference type="SMART" id="SM00091">
    <property type="entry name" value="PAS"/>
    <property type="match status" value="1"/>
</dbReference>
<evidence type="ECO:0000256" key="2">
    <source>
        <dbReference type="ARBA" id="ARBA00022840"/>
    </source>
</evidence>
<dbReference type="InterPro" id="IPR002078">
    <property type="entry name" value="Sigma_54_int"/>
</dbReference>
<dbReference type="InterPro" id="IPR025662">
    <property type="entry name" value="Sigma_54_int_dom_ATP-bd_1"/>
</dbReference>
<dbReference type="PANTHER" id="PTHR32071:SF57">
    <property type="entry name" value="C4-DICARBOXYLATE TRANSPORT TRANSCRIPTIONAL REGULATORY PROTEIN DCTD"/>
    <property type="match status" value="1"/>
</dbReference>
<feature type="domain" description="PAS" evidence="7">
    <location>
        <begin position="16"/>
        <end position="71"/>
    </location>
</feature>
<dbReference type="SUPFAM" id="SSF52540">
    <property type="entry name" value="P-loop containing nucleoside triphosphate hydrolases"/>
    <property type="match status" value="1"/>
</dbReference>
<dbReference type="InterPro" id="IPR000014">
    <property type="entry name" value="PAS"/>
</dbReference>
<dbReference type="PRINTS" id="PR01590">
    <property type="entry name" value="HTHFIS"/>
</dbReference>
<gene>
    <name evidence="8" type="ORF">QE109_15760</name>
</gene>
<dbReference type="EMBL" id="JARYZI010000014">
    <property type="protein sequence ID" value="MDH8679616.1"/>
    <property type="molecule type" value="Genomic_DNA"/>
</dbReference>
<keyword evidence="4" id="KW-0238">DNA-binding</keyword>
<dbReference type="InterPro" id="IPR027417">
    <property type="entry name" value="P-loop_NTPase"/>
</dbReference>
<comment type="caution">
    <text evidence="8">The sequence shown here is derived from an EMBL/GenBank/DDBJ whole genome shotgun (WGS) entry which is preliminary data.</text>
</comment>
<evidence type="ECO:0000256" key="4">
    <source>
        <dbReference type="ARBA" id="ARBA00023125"/>
    </source>
</evidence>
<evidence type="ECO:0000256" key="5">
    <source>
        <dbReference type="ARBA" id="ARBA00023163"/>
    </source>
</evidence>
<dbReference type="InterPro" id="IPR025944">
    <property type="entry name" value="Sigma_54_int_dom_CS"/>
</dbReference>
<accession>A0ABT6NGT2</accession>
<dbReference type="CDD" id="cd00130">
    <property type="entry name" value="PAS"/>
    <property type="match status" value="1"/>
</dbReference>
<dbReference type="SUPFAM" id="SSF55785">
    <property type="entry name" value="PYP-like sensor domain (PAS domain)"/>
    <property type="match status" value="1"/>
</dbReference>
<dbReference type="SUPFAM" id="SSF46689">
    <property type="entry name" value="Homeodomain-like"/>
    <property type="match status" value="1"/>
</dbReference>
<dbReference type="Pfam" id="PF00158">
    <property type="entry name" value="Sigma54_activat"/>
    <property type="match status" value="1"/>
</dbReference>
<evidence type="ECO:0000313" key="8">
    <source>
        <dbReference type="EMBL" id="MDH8679616.1"/>
    </source>
</evidence>
<name>A0ABT6NGT2_9FIRM</name>
<evidence type="ECO:0000256" key="1">
    <source>
        <dbReference type="ARBA" id="ARBA00022741"/>
    </source>
</evidence>
<evidence type="ECO:0000259" key="6">
    <source>
        <dbReference type="PROSITE" id="PS50045"/>
    </source>
</evidence>
<dbReference type="PROSITE" id="PS00688">
    <property type="entry name" value="SIGMA54_INTERACT_3"/>
    <property type="match status" value="1"/>
</dbReference>
<dbReference type="NCBIfam" id="TIGR00229">
    <property type="entry name" value="sensory_box"/>
    <property type="match status" value="1"/>
</dbReference>
<dbReference type="InterPro" id="IPR025943">
    <property type="entry name" value="Sigma_54_int_dom_ATP-bd_2"/>
</dbReference>
<evidence type="ECO:0000313" key="9">
    <source>
        <dbReference type="Proteomes" id="UP001158045"/>
    </source>
</evidence>
<keyword evidence="5" id="KW-0804">Transcription</keyword>
<organism evidence="8 9">
    <name type="scientific">Fusibacter bizertensis</name>
    <dbReference type="NCBI Taxonomy" id="1488331"/>
    <lineage>
        <taxon>Bacteria</taxon>
        <taxon>Bacillati</taxon>
        <taxon>Bacillota</taxon>
        <taxon>Clostridia</taxon>
        <taxon>Eubacteriales</taxon>
        <taxon>Eubacteriales Family XII. Incertae Sedis</taxon>
        <taxon>Fusibacter</taxon>
    </lineage>
</organism>
<sequence>MSNYTGEKENLTDDLFIKRLHQIFDPISVPIIMVNKETEVVMINESFADYLGYPRSQILGKKVETVDPNTRFPYVIKNKQPEFAHKHKFINGHTALVHRIPVLDDDGEVVYGFGMVIFDDLRQLQQVLEKNKLLEGKLMIYQEELKSMRGAKYSWNSIIGNSVIMQDVKSIAAKAAKTDSNVLIVGESGTGKELFAHAIHNDSKRFDGPFIKINCAAIPKDLLESELFGYEEGAFTGAKKQGKVGKFELANGGTIFLDEIGDMPLDMQVKILRVLQEKEVERIGGNKTTPIDCRIIAATNRDLAERIKENEFREDLYYRLNVVNIEVPPLRLRKEDVEILTLKLMEKLSHSLGKYVSNITVDALDCLKTYNWPGNIRELENVVERAINMTDSETIEIQHLPTFIIAHNPNEQVEPTTLTSLRHAVDEVEKATILKCLKAVNYNKLKAAKILGISRTSLYEKIEKFKIDAE</sequence>
<dbReference type="Pfam" id="PF25601">
    <property type="entry name" value="AAA_lid_14"/>
    <property type="match status" value="1"/>
</dbReference>
<dbReference type="PANTHER" id="PTHR32071">
    <property type="entry name" value="TRANSCRIPTIONAL REGULATORY PROTEIN"/>
    <property type="match status" value="1"/>
</dbReference>
<dbReference type="InterPro" id="IPR009057">
    <property type="entry name" value="Homeodomain-like_sf"/>
</dbReference>
<dbReference type="InterPro" id="IPR058031">
    <property type="entry name" value="AAA_lid_NorR"/>
</dbReference>
<dbReference type="PROSITE" id="PS50045">
    <property type="entry name" value="SIGMA54_INTERACT_4"/>
    <property type="match status" value="1"/>
</dbReference>
<keyword evidence="9" id="KW-1185">Reference proteome</keyword>
<keyword evidence="3" id="KW-0805">Transcription regulation</keyword>
<dbReference type="Pfam" id="PF02954">
    <property type="entry name" value="HTH_8"/>
    <property type="match status" value="1"/>
</dbReference>
<dbReference type="Gene3D" id="1.10.8.60">
    <property type="match status" value="1"/>
</dbReference>
<dbReference type="Gene3D" id="3.40.50.300">
    <property type="entry name" value="P-loop containing nucleotide triphosphate hydrolases"/>
    <property type="match status" value="1"/>
</dbReference>
<dbReference type="InterPro" id="IPR002197">
    <property type="entry name" value="HTH_Fis"/>
</dbReference>
<reference evidence="8 9" key="1">
    <citation type="submission" date="2023-04" db="EMBL/GenBank/DDBJ databases">
        <title>Fusibacter bizertensis strain WBS, isolated from littoral bottom sediments of the Arctic seas - biochemical and genomic analysis.</title>
        <authorList>
            <person name="Brioukhanov A.L."/>
        </authorList>
    </citation>
    <scope>NUCLEOTIDE SEQUENCE [LARGE SCALE GENOMIC DNA]</scope>
    <source>
        <strain evidence="8 9">WBS</strain>
    </source>
</reference>
<feature type="domain" description="Sigma-54 factor interaction" evidence="6">
    <location>
        <begin position="158"/>
        <end position="388"/>
    </location>
</feature>
<evidence type="ECO:0000259" key="7">
    <source>
        <dbReference type="PROSITE" id="PS50112"/>
    </source>
</evidence>
<dbReference type="Gene3D" id="3.30.450.20">
    <property type="entry name" value="PAS domain"/>
    <property type="match status" value="1"/>
</dbReference>
<dbReference type="InterPro" id="IPR003593">
    <property type="entry name" value="AAA+_ATPase"/>
</dbReference>
<dbReference type="RefSeq" id="WP_281095513.1">
    <property type="nucleotide sequence ID" value="NZ_JARYZI010000014.1"/>
</dbReference>
<dbReference type="CDD" id="cd00009">
    <property type="entry name" value="AAA"/>
    <property type="match status" value="1"/>
</dbReference>
<keyword evidence="2" id="KW-0067">ATP-binding</keyword>
<dbReference type="InterPro" id="IPR035965">
    <property type="entry name" value="PAS-like_dom_sf"/>
</dbReference>
<evidence type="ECO:0000256" key="3">
    <source>
        <dbReference type="ARBA" id="ARBA00023015"/>
    </source>
</evidence>
<proteinExistence type="predicted"/>
<dbReference type="Gene3D" id="1.10.10.60">
    <property type="entry name" value="Homeodomain-like"/>
    <property type="match status" value="1"/>
</dbReference>
<dbReference type="PROSITE" id="PS00675">
    <property type="entry name" value="SIGMA54_INTERACT_1"/>
    <property type="match status" value="1"/>
</dbReference>
<protein>
    <submittedName>
        <fullName evidence="8">Sigma 54-interacting transcriptional regulator</fullName>
    </submittedName>
</protein>
<dbReference type="SMART" id="SM00382">
    <property type="entry name" value="AAA"/>
    <property type="match status" value="1"/>
</dbReference>
<dbReference type="Pfam" id="PF13426">
    <property type="entry name" value="PAS_9"/>
    <property type="match status" value="1"/>
</dbReference>